<organism evidence="1 2">
    <name type="scientific">Elysia crispata</name>
    <name type="common">lettuce slug</name>
    <dbReference type="NCBI Taxonomy" id="231223"/>
    <lineage>
        <taxon>Eukaryota</taxon>
        <taxon>Metazoa</taxon>
        <taxon>Spiralia</taxon>
        <taxon>Lophotrochozoa</taxon>
        <taxon>Mollusca</taxon>
        <taxon>Gastropoda</taxon>
        <taxon>Heterobranchia</taxon>
        <taxon>Euthyneura</taxon>
        <taxon>Panpulmonata</taxon>
        <taxon>Sacoglossa</taxon>
        <taxon>Placobranchoidea</taxon>
        <taxon>Plakobranchidae</taxon>
        <taxon>Elysia</taxon>
    </lineage>
</organism>
<comment type="caution">
    <text evidence="1">The sequence shown here is derived from an EMBL/GenBank/DDBJ whole genome shotgun (WGS) entry which is preliminary data.</text>
</comment>
<dbReference type="AlphaFoldDB" id="A0AAE1AA69"/>
<reference evidence="1" key="1">
    <citation type="journal article" date="2023" name="G3 (Bethesda)">
        <title>A reference genome for the long-term kleptoplast-retaining sea slug Elysia crispata morphotype clarki.</title>
        <authorList>
            <person name="Eastman K.E."/>
            <person name="Pendleton A.L."/>
            <person name="Shaikh M.A."/>
            <person name="Suttiyut T."/>
            <person name="Ogas R."/>
            <person name="Tomko P."/>
            <person name="Gavelis G."/>
            <person name="Widhalm J.R."/>
            <person name="Wisecaver J.H."/>
        </authorList>
    </citation>
    <scope>NUCLEOTIDE SEQUENCE</scope>
    <source>
        <strain evidence="1">ECLA1</strain>
    </source>
</reference>
<sequence length="93" mass="10308">MSVEKVNPIPDDSKDFEKSRATIAFSDFASKLMDLYCYVSLGKITWSDTQLKRTVKCESSCLLFSGLSCGIKFKMTVTVSRGPLRGSRGTVEL</sequence>
<name>A0AAE1AA69_9GAST</name>
<evidence type="ECO:0000313" key="1">
    <source>
        <dbReference type="EMBL" id="KAK3784159.1"/>
    </source>
</evidence>
<proteinExistence type="predicted"/>
<gene>
    <name evidence="1" type="ORF">RRG08_030950</name>
</gene>
<keyword evidence="2" id="KW-1185">Reference proteome</keyword>
<evidence type="ECO:0000313" key="2">
    <source>
        <dbReference type="Proteomes" id="UP001283361"/>
    </source>
</evidence>
<protein>
    <submittedName>
        <fullName evidence="1">Uncharacterized protein</fullName>
    </submittedName>
</protein>
<accession>A0AAE1AA69</accession>
<dbReference type="Proteomes" id="UP001283361">
    <property type="component" value="Unassembled WGS sequence"/>
</dbReference>
<dbReference type="EMBL" id="JAWDGP010002306">
    <property type="protein sequence ID" value="KAK3784159.1"/>
    <property type="molecule type" value="Genomic_DNA"/>
</dbReference>